<keyword evidence="6" id="KW-1185">Reference proteome</keyword>
<evidence type="ECO:0000256" key="3">
    <source>
        <dbReference type="ARBA" id="ARBA00022777"/>
    </source>
</evidence>
<accession>Q7UIS1</accession>
<dbReference type="AlphaFoldDB" id="Q7UIS1"/>
<gene>
    <name evidence="5" type="ordered locus">RB12361</name>
</gene>
<dbReference type="EC" id="2.7.1.-" evidence="5"/>
<dbReference type="HOGENOM" id="CLU_027634_5_1_0"/>
<sequence length="351" mass="37417">MVQANSRARTSLFLSLWLNLMTHDVYAVGNALVDIQTMVADDLLSELKLDKGIMTLVDDEKQATVLSRFDLPSLSRCAGGSAANTIAAVADFGGKAAFVGKIGDDETGQFFLKDLRALGVTIDVDPQPGTPSGTCAVLITEDAQRTMLTNLAASTALSEADIDEAVIAASKYVYIEGYLFTGEQTKAAAYKAIELAKKNDVKVAFTASDPFLVNMMKDEMWDLIRGPVDLFFCNEEEAKSLTGLEDPIACANKIHESAENVAMTLGPNGSILMHGGEAIPVEGVKVKAIDTTGAGDMYAGGILYGITNGLDWRQSGHLASHAAARVVAQMGARLQKPFTEDEVKQLTDLTV</sequence>
<name>Q7UIS1_RHOBA</name>
<dbReference type="InterPro" id="IPR029056">
    <property type="entry name" value="Ribokinase-like"/>
</dbReference>
<evidence type="ECO:0000313" key="6">
    <source>
        <dbReference type="Proteomes" id="UP000001025"/>
    </source>
</evidence>
<dbReference type="PATRIC" id="fig|243090.15.peg.5974"/>
<dbReference type="InParanoid" id="Q7UIS1"/>
<dbReference type="PANTHER" id="PTHR43320:SF3">
    <property type="entry name" value="CARBOHYDRATE KINASE PFKB DOMAIN-CONTAINING PROTEIN"/>
    <property type="match status" value="1"/>
</dbReference>
<evidence type="ECO:0000256" key="2">
    <source>
        <dbReference type="ARBA" id="ARBA00022679"/>
    </source>
</evidence>
<reference evidence="5 6" key="1">
    <citation type="journal article" date="2003" name="Proc. Natl. Acad. Sci. U.S.A.">
        <title>Complete genome sequence of the marine planctomycete Pirellula sp. strain 1.</title>
        <authorList>
            <person name="Gloeckner F.O."/>
            <person name="Kube M."/>
            <person name="Bauer M."/>
            <person name="Teeling H."/>
            <person name="Lombardot T."/>
            <person name="Ludwig W."/>
            <person name="Gade D."/>
            <person name="Beck A."/>
            <person name="Borzym K."/>
            <person name="Heitmann K."/>
            <person name="Rabus R."/>
            <person name="Schlesner H."/>
            <person name="Amann R."/>
            <person name="Reinhardt R."/>
        </authorList>
    </citation>
    <scope>NUCLEOTIDE SEQUENCE [LARGE SCALE GENOMIC DNA]</scope>
    <source>
        <strain evidence="6">DSM 10527 / NCIMB 13988 / SH1</strain>
    </source>
</reference>
<dbReference type="SUPFAM" id="SSF53613">
    <property type="entry name" value="Ribokinase-like"/>
    <property type="match status" value="1"/>
</dbReference>
<protein>
    <submittedName>
        <fullName evidence="5">Predicted ribokinase family sugar kinase</fullName>
        <ecNumber evidence="5">2.7.1.-</ecNumber>
    </submittedName>
</protein>
<organism evidence="5 6">
    <name type="scientific">Rhodopirellula baltica (strain DSM 10527 / NCIMB 13988 / SH1)</name>
    <dbReference type="NCBI Taxonomy" id="243090"/>
    <lineage>
        <taxon>Bacteria</taxon>
        <taxon>Pseudomonadati</taxon>
        <taxon>Planctomycetota</taxon>
        <taxon>Planctomycetia</taxon>
        <taxon>Pirellulales</taxon>
        <taxon>Pirellulaceae</taxon>
        <taxon>Rhodopirellula</taxon>
    </lineage>
</organism>
<keyword evidence="2 5" id="KW-0808">Transferase</keyword>
<dbReference type="CDD" id="cd01168">
    <property type="entry name" value="adenosine_kinase"/>
    <property type="match status" value="1"/>
</dbReference>
<dbReference type="EMBL" id="BX294154">
    <property type="protein sequence ID" value="CAD77541.1"/>
    <property type="molecule type" value="Genomic_DNA"/>
</dbReference>
<feature type="domain" description="Carbohydrate kinase PfkB" evidence="4">
    <location>
        <begin position="72"/>
        <end position="334"/>
    </location>
</feature>
<dbReference type="EnsemblBacteria" id="CAD77541">
    <property type="protein sequence ID" value="CAD77541"/>
    <property type="gene ID" value="RB12361"/>
</dbReference>
<evidence type="ECO:0000313" key="5">
    <source>
        <dbReference type="EMBL" id="CAD77541.1"/>
    </source>
</evidence>
<dbReference type="Proteomes" id="UP000001025">
    <property type="component" value="Chromosome"/>
</dbReference>
<dbReference type="PANTHER" id="PTHR43320">
    <property type="entry name" value="SUGAR KINASE"/>
    <property type="match status" value="1"/>
</dbReference>
<keyword evidence="3" id="KW-0418">Kinase</keyword>
<dbReference type="InterPro" id="IPR052700">
    <property type="entry name" value="Carb_kinase_PfkB-like"/>
</dbReference>
<dbReference type="KEGG" id="rba:RB12361"/>
<dbReference type="GO" id="GO:0016301">
    <property type="term" value="F:kinase activity"/>
    <property type="evidence" value="ECO:0000318"/>
    <property type="project" value="GO_Central"/>
</dbReference>
<dbReference type="InterPro" id="IPR002173">
    <property type="entry name" value="Carboh/pur_kinase_PfkB_CS"/>
</dbReference>
<dbReference type="PROSITE" id="PS00584">
    <property type="entry name" value="PFKB_KINASES_2"/>
    <property type="match status" value="1"/>
</dbReference>
<dbReference type="Gene3D" id="3.40.1190.20">
    <property type="match status" value="1"/>
</dbReference>
<proteinExistence type="inferred from homology"/>
<evidence type="ECO:0000259" key="4">
    <source>
        <dbReference type="Pfam" id="PF00294"/>
    </source>
</evidence>
<dbReference type="InterPro" id="IPR011611">
    <property type="entry name" value="PfkB_dom"/>
</dbReference>
<dbReference type="STRING" id="243090.RB12361"/>
<evidence type="ECO:0000256" key="1">
    <source>
        <dbReference type="ARBA" id="ARBA00010688"/>
    </source>
</evidence>
<dbReference type="Pfam" id="PF00294">
    <property type="entry name" value="PfkB"/>
    <property type="match status" value="1"/>
</dbReference>
<dbReference type="eggNOG" id="COG0524">
    <property type="taxonomic scope" value="Bacteria"/>
</dbReference>
<dbReference type="OrthoDB" id="9775849at2"/>
<comment type="similarity">
    <text evidence="1">Belongs to the carbohydrate kinase PfkB family.</text>
</comment>